<dbReference type="SUPFAM" id="SSF46785">
    <property type="entry name" value="Winged helix' DNA-binding domain"/>
    <property type="match status" value="1"/>
</dbReference>
<evidence type="ECO:0000313" key="3">
    <source>
        <dbReference type="Proteomes" id="UP000305778"/>
    </source>
</evidence>
<dbReference type="OrthoDB" id="2375382at2"/>
<dbReference type="CDD" id="cd23763">
    <property type="entry name" value="ASKHA_ATPase_ROK"/>
    <property type="match status" value="1"/>
</dbReference>
<dbReference type="SUPFAM" id="SSF46689">
    <property type="entry name" value="Homeodomain-like"/>
    <property type="match status" value="1"/>
</dbReference>
<dbReference type="Proteomes" id="UP000305778">
    <property type="component" value="Unassembled WGS sequence"/>
</dbReference>
<dbReference type="InterPro" id="IPR043129">
    <property type="entry name" value="ATPase_NBD"/>
</dbReference>
<protein>
    <submittedName>
        <fullName evidence="2">ROK family protein</fullName>
    </submittedName>
</protein>
<dbReference type="PANTHER" id="PTHR18964:SF149">
    <property type="entry name" value="BIFUNCTIONAL UDP-N-ACETYLGLUCOSAMINE 2-EPIMERASE_N-ACETYLMANNOSAMINE KINASE"/>
    <property type="match status" value="1"/>
</dbReference>
<dbReference type="Pfam" id="PF13551">
    <property type="entry name" value="HTH_29"/>
    <property type="match status" value="1"/>
</dbReference>
<accession>A0A4U0SKK0</accession>
<evidence type="ECO:0000313" key="2">
    <source>
        <dbReference type="EMBL" id="TKA10354.1"/>
    </source>
</evidence>
<organism evidence="2 3">
    <name type="scientific">Actinacidiphila oryziradicis</name>
    <dbReference type="NCBI Taxonomy" id="2571141"/>
    <lineage>
        <taxon>Bacteria</taxon>
        <taxon>Bacillati</taxon>
        <taxon>Actinomycetota</taxon>
        <taxon>Actinomycetes</taxon>
        <taxon>Kitasatosporales</taxon>
        <taxon>Streptomycetaceae</taxon>
        <taxon>Actinacidiphila</taxon>
    </lineage>
</organism>
<dbReference type="AlphaFoldDB" id="A0A4U0SKK0"/>
<keyword evidence="3" id="KW-1185">Reference proteome</keyword>
<dbReference type="InterPro" id="IPR009057">
    <property type="entry name" value="Homeodomain-like_sf"/>
</dbReference>
<proteinExistence type="inferred from homology"/>
<dbReference type="SUPFAM" id="SSF53067">
    <property type="entry name" value="Actin-like ATPase domain"/>
    <property type="match status" value="1"/>
</dbReference>
<evidence type="ECO:0000256" key="1">
    <source>
        <dbReference type="ARBA" id="ARBA00006479"/>
    </source>
</evidence>
<dbReference type="PANTHER" id="PTHR18964">
    <property type="entry name" value="ROK (REPRESSOR, ORF, KINASE) FAMILY"/>
    <property type="match status" value="1"/>
</dbReference>
<dbReference type="InterPro" id="IPR000600">
    <property type="entry name" value="ROK"/>
</dbReference>
<dbReference type="Gene3D" id="1.10.10.10">
    <property type="entry name" value="Winged helix-like DNA-binding domain superfamily/Winged helix DNA-binding domain"/>
    <property type="match status" value="1"/>
</dbReference>
<comment type="similarity">
    <text evidence="1">Belongs to the ROK (NagC/XylR) family.</text>
</comment>
<dbReference type="InterPro" id="IPR036388">
    <property type="entry name" value="WH-like_DNA-bd_sf"/>
</dbReference>
<gene>
    <name evidence="2" type="ORF">FCI23_17910</name>
</gene>
<reference evidence="2 3" key="1">
    <citation type="submission" date="2019-04" db="EMBL/GenBank/DDBJ databases">
        <title>Streptomyces oryziradicis sp. nov., a novel actinomycete isolated from rhizosphere soil of rice (Oryza sativa L.).</title>
        <authorList>
            <person name="Li C."/>
        </authorList>
    </citation>
    <scope>NUCLEOTIDE SEQUENCE [LARGE SCALE GENOMIC DNA]</scope>
    <source>
        <strain evidence="2 3">NEAU-C40</strain>
    </source>
</reference>
<comment type="caution">
    <text evidence="2">The sequence shown here is derived from an EMBL/GenBank/DDBJ whole genome shotgun (WGS) entry which is preliminary data.</text>
</comment>
<name>A0A4U0SKK0_9ACTN</name>
<sequence length="698" mass="73785">MENELDVLRRWAAGPQPRALRASIVLEASLGRNNAEIARRLGASRQTVVTWRQRYAAEGPAGLDGRWRSGRPALVDEGEVVAESLLAPPDQRSSRSLGRRLGCSHTAVAAARRRWNLGRDELAAPAPPLNPPLGEGGIWVVGLLHEPAHTLVLLAQRTGSRPEPALIEIQPPADALAAVTTAFTRALAAPAAPFASPAVVAAFLAAARRAHPRASLHLVVLRGPAAPDFAEQCARAKVTAHQPPEHTGTVSFLRAVLALDAAQHPSSSARVLLDLATALRGPGTVRWIREPLPAAPGERPSGAAGPLHADGPLHAAMNAGGAGANQIDLGSFNECVVIETVRLAGAITRGDIAARTRLTQQSVSRITRSLLERGLLVEDRKRQSAGKPSGLVRLRDDAAHAMGIHIDPEVLTAVVVDLSGRIVARRVEKITPEQRPGAVVAQIAVLGESVLAGVGRQVRESSFLGLGVAVPGPVDTVSGTVLDPPLMSVLRDVPLRTLLERRFSCPILVEKDSIAAAVGERWIGRDRRSRDFVYLYLGTGVGTGLILNGDIYRGLTANAGEFGQLCAVVLGRVEPSGRPEVLPECNPASHVLVPDAAARRTQLSVHQAARAIGRGTLAVIDLLDVGLVVVGGPFCTGPAAEVYLTEIERAVNDFPTARRLRRVHVERSVSTHEAAAVGAASTLFHASFTPRLRRPGSP</sequence>
<dbReference type="Pfam" id="PF00480">
    <property type="entry name" value="ROK"/>
    <property type="match status" value="1"/>
</dbReference>
<dbReference type="EMBL" id="SUMC01000015">
    <property type="protein sequence ID" value="TKA10354.1"/>
    <property type="molecule type" value="Genomic_DNA"/>
</dbReference>
<dbReference type="Gene3D" id="3.30.420.40">
    <property type="match status" value="4"/>
</dbReference>
<dbReference type="InterPro" id="IPR036390">
    <property type="entry name" value="WH_DNA-bd_sf"/>
</dbReference>